<dbReference type="EnsemblPlants" id="Bo3g058820.1">
    <property type="protein sequence ID" value="Bo3g058820.1"/>
    <property type="gene ID" value="Bo3g058820"/>
</dbReference>
<keyword evidence="1" id="KW-1133">Transmembrane helix</keyword>
<reference evidence="2" key="2">
    <citation type="submission" date="2015-03" db="UniProtKB">
        <authorList>
            <consortium name="EnsemblPlants"/>
        </authorList>
    </citation>
    <scope>IDENTIFICATION</scope>
</reference>
<accession>A0A0D3B9R8</accession>
<name>A0A0D3B9R8_BRAOL</name>
<evidence type="ECO:0000313" key="3">
    <source>
        <dbReference type="Proteomes" id="UP000032141"/>
    </source>
</evidence>
<protein>
    <submittedName>
        <fullName evidence="2">Uncharacterized protein</fullName>
    </submittedName>
</protein>
<reference evidence="2 3" key="1">
    <citation type="journal article" date="2014" name="Genome Biol.">
        <title>Transcriptome and methylome profiling reveals relics of genome dominance in the mesopolyploid Brassica oleracea.</title>
        <authorList>
            <person name="Parkin I.A."/>
            <person name="Koh C."/>
            <person name="Tang H."/>
            <person name="Robinson S.J."/>
            <person name="Kagale S."/>
            <person name="Clarke W.E."/>
            <person name="Town C.D."/>
            <person name="Nixon J."/>
            <person name="Krishnakumar V."/>
            <person name="Bidwell S.L."/>
            <person name="Denoeud F."/>
            <person name="Belcram H."/>
            <person name="Links M.G."/>
            <person name="Just J."/>
            <person name="Clarke C."/>
            <person name="Bender T."/>
            <person name="Huebert T."/>
            <person name="Mason A.S."/>
            <person name="Pires J.C."/>
            <person name="Barker G."/>
            <person name="Moore J."/>
            <person name="Walley P.G."/>
            <person name="Manoli S."/>
            <person name="Batley J."/>
            <person name="Edwards D."/>
            <person name="Nelson M.N."/>
            <person name="Wang X."/>
            <person name="Paterson A.H."/>
            <person name="King G."/>
            <person name="Bancroft I."/>
            <person name="Chalhoub B."/>
            <person name="Sharpe A.G."/>
        </authorList>
    </citation>
    <scope>NUCLEOTIDE SEQUENCE</scope>
    <source>
        <strain evidence="2 3">cv. TO1000</strain>
    </source>
</reference>
<keyword evidence="3" id="KW-1185">Reference proteome</keyword>
<feature type="transmembrane region" description="Helical" evidence="1">
    <location>
        <begin position="31"/>
        <end position="53"/>
    </location>
</feature>
<dbReference type="HOGENOM" id="CLU_122564_0_0_1"/>
<dbReference type="Gramene" id="Bo3g058820.1">
    <property type="protein sequence ID" value="Bo3g058820.1"/>
    <property type="gene ID" value="Bo3g058820"/>
</dbReference>
<sequence>MTATKMVFHHMVPIFYSFKSFSDLDLNMQVLIRWFSSSTCICFTDLGLIYMFFRSGSDFERLMGSLLGSLLKYNVQEDFQEVFQTTSKKSSRRLSGSLPNDFQEVF</sequence>
<keyword evidence="1" id="KW-0472">Membrane</keyword>
<keyword evidence="1" id="KW-0812">Transmembrane</keyword>
<proteinExistence type="predicted"/>
<organism evidence="2 3">
    <name type="scientific">Brassica oleracea var. oleracea</name>
    <dbReference type="NCBI Taxonomy" id="109376"/>
    <lineage>
        <taxon>Eukaryota</taxon>
        <taxon>Viridiplantae</taxon>
        <taxon>Streptophyta</taxon>
        <taxon>Embryophyta</taxon>
        <taxon>Tracheophyta</taxon>
        <taxon>Spermatophyta</taxon>
        <taxon>Magnoliopsida</taxon>
        <taxon>eudicotyledons</taxon>
        <taxon>Gunneridae</taxon>
        <taxon>Pentapetalae</taxon>
        <taxon>rosids</taxon>
        <taxon>malvids</taxon>
        <taxon>Brassicales</taxon>
        <taxon>Brassicaceae</taxon>
        <taxon>Brassiceae</taxon>
        <taxon>Brassica</taxon>
    </lineage>
</organism>
<evidence type="ECO:0000256" key="1">
    <source>
        <dbReference type="SAM" id="Phobius"/>
    </source>
</evidence>
<dbReference type="Proteomes" id="UP000032141">
    <property type="component" value="Chromosome C3"/>
</dbReference>
<dbReference type="AlphaFoldDB" id="A0A0D3B9R8"/>
<evidence type="ECO:0000313" key="2">
    <source>
        <dbReference type="EnsemblPlants" id="Bo3g058820.1"/>
    </source>
</evidence>